<dbReference type="InterPro" id="IPR009057">
    <property type="entry name" value="Homeodomain-like_sf"/>
</dbReference>
<reference evidence="5" key="1">
    <citation type="submission" date="2016-04" db="EMBL/GenBank/DDBJ databases">
        <authorList>
            <person name="Evans L.H."/>
            <person name="Alamgir A."/>
            <person name="Owens N."/>
            <person name="Weber N.D."/>
            <person name="Virtaneva K."/>
            <person name="Barbian K."/>
            <person name="Babar A."/>
            <person name="Rosenke K."/>
        </authorList>
    </citation>
    <scope>NUCLEOTIDE SEQUENCE</scope>
    <source>
        <strain evidence="5">86</strain>
    </source>
</reference>
<dbReference type="SUPFAM" id="SSF46689">
    <property type="entry name" value="Homeodomain-like"/>
    <property type="match status" value="2"/>
</dbReference>
<dbReference type="PROSITE" id="PS01124">
    <property type="entry name" value="HTH_ARAC_FAMILY_2"/>
    <property type="match status" value="1"/>
</dbReference>
<dbReference type="AlphaFoldDB" id="A0A212KJE8"/>
<keyword evidence="3" id="KW-0804">Transcription</keyword>
<dbReference type="GO" id="GO:0043565">
    <property type="term" value="F:sequence-specific DNA binding"/>
    <property type="evidence" value="ECO:0007669"/>
    <property type="project" value="InterPro"/>
</dbReference>
<dbReference type="Gene3D" id="1.10.10.60">
    <property type="entry name" value="Homeodomain-like"/>
    <property type="match status" value="2"/>
</dbReference>
<keyword evidence="2" id="KW-0238">DNA-binding</keyword>
<evidence type="ECO:0000256" key="2">
    <source>
        <dbReference type="ARBA" id="ARBA00023125"/>
    </source>
</evidence>
<organism evidence="5">
    <name type="scientific">uncultured Alphaproteobacteria bacterium</name>
    <dbReference type="NCBI Taxonomy" id="91750"/>
    <lineage>
        <taxon>Bacteria</taxon>
        <taxon>Pseudomonadati</taxon>
        <taxon>Pseudomonadota</taxon>
        <taxon>Alphaproteobacteria</taxon>
        <taxon>environmental samples</taxon>
    </lineage>
</organism>
<sequence>MSFHPRMQSRIEGVAAARELRWRAWGAAIADVWSVTCDPAAGGEYVSHAPRLVVMLGHTPLTERSGGVRFGLAPGCMGCPLASLRGAMSYIPAGVRTWARVENARALKHLDIHLDTAALAGRAAMRLDPQALATPRLGFADDRLAGLARLIAAECEAPDPAGDLYGDALIDALVAALLRSAPETCYRKGGLSPCLVRRATDFIADNCARNIRLSELAELTGLSESYFCSAFKAATGLPPHRWQMRARLERAKALLAESGLGIAEAAAAAGFADQSHLTRAFRRQFGVTPAAWLRDRRG</sequence>
<evidence type="ECO:0000256" key="3">
    <source>
        <dbReference type="ARBA" id="ARBA00023163"/>
    </source>
</evidence>
<dbReference type="PANTHER" id="PTHR46796">
    <property type="entry name" value="HTH-TYPE TRANSCRIPTIONAL ACTIVATOR RHAS-RELATED"/>
    <property type="match status" value="1"/>
</dbReference>
<accession>A0A212KJE8</accession>
<protein>
    <submittedName>
        <fullName evidence="5">Transcriptional regulator, AraC family</fullName>
    </submittedName>
</protein>
<feature type="domain" description="HTH araC/xylS-type" evidence="4">
    <location>
        <begin position="197"/>
        <end position="295"/>
    </location>
</feature>
<dbReference type="Pfam" id="PF12833">
    <property type="entry name" value="HTH_18"/>
    <property type="match status" value="1"/>
</dbReference>
<dbReference type="InterPro" id="IPR018060">
    <property type="entry name" value="HTH_AraC"/>
</dbReference>
<evidence type="ECO:0000259" key="4">
    <source>
        <dbReference type="PROSITE" id="PS01124"/>
    </source>
</evidence>
<proteinExistence type="predicted"/>
<dbReference type="PANTHER" id="PTHR46796:SF14">
    <property type="entry name" value="TRANSCRIPTIONAL REGULATORY PROTEIN"/>
    <property type="match status" value="1"/>
</dbReference>
<keyword evidence="1" id="KW-0805">Transcription regulation</keyword>
<dbReference type="PROSITE" id="PS00041">
    <property type="entry name" value="HTH_ARAC_FAMILY_1"/>
    <property type="match status" value="1"/>
</dbReference>
<dbReference type="SMART" id="SM00342">
    <property type="entry name" value="HTH_ARAC"/>
    <property type="match status" value="1"/>
</dbReference>
<evidence type="ECO:0000256" key="1">
    <source>
        <dbReference type="ARBA" id="ARBA00023015"/>
    </source>
</evidence>
<evidence type="ECO:0000313" key="5">
    <source>
        <dbReference type="EMBL" id="SBW11833.1"/>
    </source>
</evidence>
<dbReference type="GO" id="GO:0003700">
    <property type="term" value="F:DNA-binding transcription factor activity"/>
    <property type="evidence" value="ECO:0007669"/>
    <property type="project" value="InterPro"/>
</dbReference>
<name>A0A212KJE8_9PROT</name>
<dbReference type="EMBL" id="FLUO01000002">
    <property type="protein sequence ID" value="SBW11833.1"/>
    <property type="molecule type" value="Genomic_DNA"/>
</dbReference>
<dbReference type="InterPro" id="IPR018062">
    <property type="entry name" value="HTH_AraC-typ_CS"/>
</dbReference>
<gene>
    <name evidence="5" type="ORF">KL86APRO_20322</name>
</gene>
<dbReference type="InterPro" id="IPR050204">
    <property type="entry name" value="AraC_XylS_family_regulators"/>
</dbReference>